<evidence type="ECO:0000313" key="3">
    <source>
        <dbReference type="Proteomes" id="UP000000450"/>
    </source>
</evidence>
<feature type="region of interest" description="Disordered" evidence="1">
    <location>
        <begin position="53"/>
        <end position="97"/>
    </location>
</feature>
<gene>
    <name evidence="2" type="ordered locus">Dtpsy_2861</name>
</gene>
<name>A0A9J9QG04_ACIET</name>
<organism evidence="2 3">
    <name type="scientific">Acidovorax ebreus (strain TPSY)</name>
    <name type="common">Diaphorobacter sp. (strain TPSY)</name>
    <dbReference type="NCBI Taxonomy" id="535289"/>
    <lineage>
        <taxon>Bacteria</taxon>
        <taxon>Pseudomonadati</taxon>
        <taxon>Pseudomonadota</taxon>
        <taxon>Betaproteobacteria</taxon>
        <taxon>Burkholderiales</taxon>
        <taxon>Comamonadaceae</taxon>
        <taxon>Diaphorobacter</taxon>
    </lineage>
</organism>
<reference evidence="2 3" key="1">
    <citation type="journal article" date="2010" name="J. Bacteriol.">
        <title>Completed genome sequence of the anaerobic iron-oxidizing bacterium Acidovorax ebreus strain TPSY.</title>
        <authorList>
            <person name="Byrne-Bailey K.G."/>
            <person name="Weber K.A."/>
            <person name="Chair A.H."/>
            <person name="Bose S."/>
            <person name="Knox T."/>
            <person name="Spanbauer T.L."/>
            <person name="Chertkov O."/>
            <person name="Coates J.D."/>
        </authorList>
    </citation>
    <scope>NUCLEOTIDE SEQUENCE [LARGE SCALE GENOMIC DNA]</scope>
    <source>
        <strain evidence="2 3">TPSY</strain>
    </source>
</reference>
<dbReference type="AlphaFoldDB" id="A0A9J9QG04"/>
<dbReference type="EMBL" id="CP001392">
    <property type="protein sequence ID" value="ACM34295.1"/>
    <property type="molecule type" value="Genomic_DNA"/>
</dbReference>
<accession>A0A9J9QG04</accession>
<evidence type="ECO:0000256" key="1">
    <source>
        <dbReference type="SAM" id="MobiDB-lite"/>
    </source>
</evidence>
<proteinExistence type="predicted"/>
<evidence type="ECO:0000313" key="2">
    <source>
        <dbReference type="EMBL" id="ACM34295.1"/>
    </source>
</evidence>
<keyword evidence="3" id="KW-1185">Reference proteome</keyword>
<protein>
    <submittedName>
        <fullName evidence="2">Uncharacterized protein</fullName>
    </submittedName>
</protein>
<dbReference type="Proteomes" id="UP000000450">
    <property type="component" value="Chromosome"/>
</dbReference>
<sequence>MHPLSPISPDRFPGSLLSPQSNTDSLDRIQHAQHGTWLQYTLVPREHCQEVTQKGGLRAPRGAIRTPEDATPAAGDHPMQARQESSESAILKNCSLH</sequence>
<dbReference type="KEGG" id="dia:Dtpsy_2861"/>
<feature type="region of interest" description="Disordered" evidence="1">
    <location>
        <begin position="1"/>
        <end position="24"/>
    </location>
</feature>